<comment type="caution">
    <text evidence="2">The sequence shown here is derived from an EMBL/GenBank/DDBJ whole genome shotgun (WGS) entry which is preliminary data.</text>
</comment>
<keyword evidence="2" id="KW-0413">Isomerase</keyword>
<dbReference type="Gene3D" id="3.10.450.50">
    <property type="match status" value="1"/>
</dbReference>
<organism evidence="2 3">
    <name type="scientific">Haloactinopolyspora alba</name>
    <dbReference type="NCBI Taxonomy" id="648780"/>
    <lineage>
        <taxon>Bacteria</taxon>
        <taxon>Bacillati</taxon>
        <taxon>Actinomycetota</taxon>
        <taxon>Actinomycetes</taxon>
        <taxon>Jiangellales</taxon>
        <taxon>Jiangellaceae</taxon>
        <taxon>Haloactinopolyspora</taxon>
    </lineage>
</organism>
<dbReference type="RefSeq" id="WP_106536776.1">
    <property type="nucleotide sequence ID" value="NZ_PYGE01000005.1"/>
</dbReference>
<evidence type="ECO:0000313" key="2">
    <source>
        <dbReference type="EMBL" id="PSL04556.1"/>
    </source>
</evidence>
<dbReference type="Proteomes" id="UP000243528">
    <property type="component" value="Unassembled WGS sequence"/>
</dbReference>
<keyword evidence="3" id="KW-1185">Reference proteome</keyword>
<gene>
    <name evidence="2" type="ORF">CLV30_10519</name>
</gene>
<dbReference type="Pfam" id="PF12680">
    <property type="entry name" value="SnoaL_2"/>
    <property type="match status" value="1"/>
</dbReference>
<evidence type="ECO:0000259" key="1">
    <source>
        <dbReference type="Pfam" id="PF12680"/>
    </source>
</evidence>
<dbReference type="InterPro" id="IPR032710">
    <property type="entry name" value="NTF2-like_dom_sf"/>
</dbReference>
<dbReference type="OrthoDB" id="2988503at2"/>
<sequence>MYHAIVRAKVRHLWKRVTETGDYRLAVAQAAPDLRFRFAGDSALGADLQGRQAFEDWFARAAELLPGLRLRPTEIVVKGWPWNTTVIVRLTVDATLADGAQYTNEGVQWVRIRWGRMVDDYVLEDTARLEEGLRRQRTAVGG</sequence>
<name>A0A2P8E515_9ACTN</name>
<dbReference type="GO" id="GO:0016853">
    <property type="term" value="F:isomerase activity"/>
    <property type="evidence" value="ECO:0007669"/>
    <property type="project" value="UniProtKB-KW"/>
</dbReference>
<dbReference type="EMBL" id="PYGE01000005">
    <property type="protein sequence ID" value="PSL04556.1"/>
    <property type="molecule type" value="Genomic_DNA"/>
</dbReference>
<accession>A0A2P8E515</accession>
<feature type="domain" description="SnoaL-like" evidence="1">
    <location>
        <begin position="17"/>
        <end position="118"/>
    </location>
</feature>
<dbReference type="InterPro" id="IPR037401">
    <property type="entry name" value="SnoaL-like"/>
</dbReference>
<evidence type="ECO:0000313" key="3">
    <source>
        <dbReference type="Proteomes" id="UP000243528"/>
    </source>
</evidence>
<dbReference type="AlphaFoldDB" id="A0A2P8E515"/>
<reference evidence="2 3" key="1">
    <citation type="submission" date="2018-03" db="EMBL/GenBank/DDBJ databases">
        <title>Genomic Encyclopedia of Archaeal and Bacterial Type Strains, Phase II (KMG-II): from individual species to whole genera.</title>
        <authorList>
            <person name="Goeker M."/>
        </authorList>
    </citation>
    <scope>NUCLEOTIDE SEQUENCE [LARGE SCALE GENOMIC DNA]</scope>
    <source>
        <strain evidence="2 3">DSM 45211</strain>
    </source>
</reference>
<protein>
    <submittedName>
        <fullName evidence="2">Ketosteroid isomerase-like protein</fullName>
    </submittedName>
</protein>
<proteinExistence type="predicted"/>
<dbReference type="SUPFAM" id="SSF54427">
    <property type="entry name" value="NTF2-like"/>
    <property type="match status" value="1"/>
</dbReference>